<dbReference type="InterPro" id="IPR032466">
    <property type="entry name" value="Metal_Hydrolase"/>
</dbReference>
<dbReference type="Proteomes" id="UP000001784">
    <property type="component" value="Chromosome"/>
</dbReference>
<evidence type="ECO:0000256" key="1">
    <source>
        <dbReference type="ARBA" id="ARBA00022801"/>
    </source>
</evidence>
<dbReference type="InterPro" id="IPR050287">
    <property type="entry name" value="MTA/SAH_deaminase"/>
</dbReference>
<dbReference type="EMBL" id="CP000478">
    <property type="protein sequence ID" value="ABK18760.1"/>
    <property type="molecule type" value="Genomic_DNA"/>
</dbReference>
<dbReference type="InParanoid" id="A0LMV8"/>
<evidence type="ECO:0000313" key="4">
    <source>
        <dbReference type="Proteomes" id="UP000001784"/>
    </source>
</evidence>
<keyword evidence="1 3" id="KW-0378">Hydrolase</keyword>
<reference evidence="3 4" key="1">
    <citation type="submission" date="2006-10" db="EMBL/GenBank/DDBJ databases">
        <title>Complete sequence of Syntrophobacter fumaroxidans MPOB.</title>
        <authorList>
            <consortium name="US DOE Joint Genome Institute"/>
            <person name="Copeland A."/>
            <person name="Lucas S."/>
            <person name="Lapidus A."/>
            <person name="Barry K."/>
            <person name="Detter J.C."/>
            <person name="Glavina del Rio T."/>
            <person name="Hammon N."/>
            <person name="Israni S."/>
            <person name="Pitluck S."/>
            <person name="Goltsman E.G."/>
            <person name="Martinez M."/>
            <person name="Schmutz J."/>
            <person name="Larimer F."/>
            <person name="Land M."/>
            <person name="Hauser L."/>
            <person name="Kyrpides N."/>
            <person name="Kim E."/>
            <person name="Boone D.R."/>
            <person name="Brockman F."/>
            <person name="Culley D."/>
            <person name="Ferry J."/>
            <person name="Gunsalus R."/>
            <person name="McInerney M.J."/>
            <person name="Morrison M."/>
            <person name="Plugge C."/>
            <person name="Rohlin L."/>
            <person name="Scholten J."/>
            <person name="Sieber J."/>
            <person name="Stams A.J.M."/>
            <person name="Worm P."/>
            <person name="Henstra A.M."/>
            <person name="Richardson P."/>
        </authorList>
    </citation>
    <scope>NUCLEOTIDE SEQUENCE [LARGE SCALE GENOMIC DNA]</scope>
    <source>
        <strain evidence="4">DSM 10017 / MPOB</strain>
    </source>
</reference>
<dbReference type="PANTHER" id="PTHR43794:SF11">
    <property type="entry name" value="AMIDOHYDROLASE-RELATED DOMAIN-CONTAINING PROTEIN"/>
    <property type="match status" value="1"/>
</dbReference>
<dbReference type="STRING" id="335543.Sfum_3087"/>
<proteinExistence type="predicted"/>
<name>A0LMV8_SYNFM</name>
<dbReference type="OrthoDB" id="9807210at2"/>
<organism evidence="3 4">
    <name type="scientific">Syntrophobacter fumaroxidans (strain DSM 10017 / MPOB)</name>
    <dbReference type="NCBI Taxonomy" id="335543"/>
    <lineage>
        <taxon>Bacteria</taxon>
        <taxon>Pseudomonadati</taxon>
        <taxon>Thermodesulfobacteriota</taxon>
        <taxon>Syntrophobacteria</taxon>
        <taxon>Syntrophobacterales</taxon>
        <taxon>Syntrophobacteraceae</taxon>
        <taxon>Syntrophobacter</taxon>
    </lineage>
</organism>
<dbReference type="PANTHER" id="PTHR43794">
    <property type="entry name" value="AMINOHYDROLASE SSNA-RELATED"/>
    <property type="match status" value="1"/>
</dbReference>
<dbReference type="Gene3D" id="3.20.20.140">
    <property type="entry name" value="Metal-dependent hydrolases"/>
    <property type="match status" value="1"/>
</dbReference>
<dbReference type="KEGG" id="sfu:Sfum_3087"/>
<protein>
    <submittedName>
        <fullName evidence="3">Amidohydrolase</fullName>
    </submittedName>
</protein>
<accession>A0LMV8</accession>
<gene>
    <name evidence="3" type="ordered locus">Sfum_3087</name>
</gene>
<dbReference type="SUPFAM" id="SSF51338">
    <property type="entry name" value="Composite domain of metallo-dependent hydrolases"/>
    <property type="match status" value="1"/>
</dbReference>
<evidence type="ECO:0000313" key="3">
    <source>
        <dbReference type="EMBL" id="ABK18760.1"/>
    </source>
</evidence>
<dbReference type="SUPFAM" id="SSF51556">
    <property type="entry name" value="Metallo-dependent hydrolases"/>
    <property type="match status" value="1"/>
</dbReference>
<dbReference type="AlphaFoldDB" id="A0LMV8"/>
<feature type="domain" description="Amidohydrolase-related" evidence="2">
    <location>
        <begin position="70"/>
        <end position="384"/>
    </location>
</feature>
<keyword evidence="4" id="KW-1185">Reference proteome</keyword>
<dbReference type="eggNOG" id="COG0402">
    <property type="taxonomic scope" value="Bacteria"/>
</dbReference>
<dbReference type="RefSeq" id="WP_011699885.1">
    <property type="nucleotide sequence ID" value="NC_008554.1"/>
</dbReference>
<dbReference type="Pfam" id="PF01979">
    <property type="entry name" value="Amidohydro_1"/>
    <property type="match status" value="1"/>
</dbReference>
<sequence>MSALNPLETRPQGTLTLHRAAWVVPVSTPAISGGAVLEDGNVILACGEYPAVRKQSPAGTMEIDHGCAALMPALVNAHTHSELSALGGKIPLPQPGFASWLRELLPRRAALRPEEQARAAAQAGRTIHTTGTGLYGDHSNDWARMPAGGPPGPDRQLFAEILGFDRAELEGPGGNAVPEAGDARGPNGHVSLAAHACYSTSAELIRRAKAWTSQRRLPFSIHAAEHPEEMEFVEKGTGFCRDFLESLGKWVPDWRPPGTTPIRYLESLGVLDERTLLVHAVHVRESDWEIIARYRCAVCFCPRSNHYLGVGRADIGKALHLGIPTALGTDSLAGNTDLDLFREAAFVLDRHPDVPPRDLLRAITLGGASALLRQRDAGSLDPTKRSRLLEIVLPRSTSESRLAETIIRMGSKGAVRWANRPEHD</sequence>
<dbReference type="GO" id="GO:0016810">
    <property type="term" value="F:hydrolase activity, acting on carbon-nitrogen (but not peptide) bonds"/>
    <property type="evidence" value="ECO:0007669"/>
    <property type="project" value="InterPro"/>
</dbReference>
<dbReference type="HOGENOM" id="CLU_012358_2_5_7"/>
<evidence type="ECO:0000259" key="2">
    <source>
        <dbReference type="Pfam" id="PF01979"/>
    </source>
</evidence>
<dbReference type="InterPro" id="IPR011059">
    <property type="entry name" value="Metal-dep_hydrolase_composite"/>
</dbReference>
<dbReference type="InterPro" id="IPR006680">
    <property type="entry name" value="Amidohydro-rel"/>
</dbReference>